<keyword evidence="3" id="KW-1185">Reference proteome</keyword>
<evidence type="ECO:0000256" key="1">
    <source>
        <dbReference type="SAM" id="MobiDB-lite"/>
    </source>
</evidence>
<feature type="compositionally biased region" description="Polar residues" evidence="1">
    <location>
        <begin position="150"/>
        <end position="161"/>
    </location>
</feature>
<dbReference type="Proteomes" id="UP000664169">
    <property type="component" value="Unassembled WGS sequence"/>
</dbReference>
<evidence type="ECO:0000313" key="2">
    <source>
        <dbReference type="EMBL" id="CAF9904845.1"/>
    </source>
</evidence>
<accession>A0A8H3EFT4</accession>
<gene>
    <name evidence="2" type="ORF">GOMPHAMPRED_002964</name>
</gene>
<evidence type="ECO:0000313" key="3">
    <source>
        <dbReference type="Proteomes" id="UP000664169"/>
    </source>
</evidence>
<dbReference type="AlphaFoldDB" id="A0A8H3EFT4"/>
<comment type="caution">
    <text evidence="2">The sequence shown here is derived from an EMBL/GenBank/DDBJ whole genome shotgun (WGS) entry which is preliminary data.</text>
</comment>
<dbReference type="EMBL" id="CAJPDQ010000002">
    <property type="protein sequence ID" value="CAF9904845.1"/>
    <property type="molecule type" value="Genomic_DNA"/>
</dbReference>
<feature type="compositionally biased region" description="Polar residues" evidence="1">
    <location>
        <begin position="78"/>
        <end position="100"/>
    </location>
</feature>
<protein>
    <submittedName>
        <fullName evidence="2">Uncharacterized protein</fullName>
    </submittedName>
</protein>
<sequence>MRYFTTLPISATLYLASESLAATSEGNRDHLHTFPWHGETKPYPLKFRDLYDLQSPLHPRGLTRTRHSAKHGAVLPHSTPSKPQRTDSSPSAPPSHQTPRQRAMPIRLGVTGGGVRKSISSVRVEIPKIITMPTSSDTSSDSLPPPPKRTASTQKQSSTVAQAKPERVDTADSADLGRSAISMSPSRTNSGIVDCEISKASATDTWRCYGHAGESDGQVDDRGGWGWLLNEFSSTMARPFVPLLRGSS</sequence>
<feature type="compositionally biased region" description="Low complexity" evidence="1">
    <location>
        <begin position="133"/>
        <end position="142"/>
    </location>
</feature>
<reference evidence="2" key="1">
    <citation type="submission" date="2021-03" db="EMBL/GenBank/DDBJ databases">
        <authorList>
            <person name="Tagirdzhanova G."/>
        </authorList>
    </citation>
    <scope>NUCLEOTIDE SEQUENCE</scope>
</reference>
<feature type="region of interest" description="Disordered" evidence="1">
    <location>
        <begin position="58"/>
        <end position="114"/>
    </location>
</feature>
<proteinExistence type="predicted"/>
<name>A0A8H3EFT4_9LECA</name>
<feature type="compositionally biased region" description="Basic residues" evidence="1">
    <location>
        <begin position="61"/>
        <end position="70"/>
    </location>
</feature>
<organism evidence="2 3">
    <name type="scientific">Gomphillus americanus</name>
    <dbReference type="NCBI Taxonomy" id="1940652"/>
    <lineage>
        <taxon>Eukaryota</taxon>
        <taxon>Fungi</taxon>
        <taxon>Dikarya</taxon>
        <taxon>Ascomycota</taxon>
        <taxon>Pezizomycotina</taxon>
        <taxon>Lecanoromycetes</taxon>
        <taxon>OSLEUM clade</taxon>
        <taxon>Ostropomycetidae</taxon>
        <taxon>Ostropales</taxon>
        <taxon>Graphidaceae</taxon>
        <taxon>Gomphilloideae</taxon>
        <taxon>Gomphillus</taxon>
    </lineage>
</organism>
<feature type="region of interest" description="Disordered" evidence="1">
    <location>
        <begin position="130"/>
        <end position="189"/>
    </location>
</feature>